<dbReference type="SUPFAM" id="SSF81383">
    <property type="entry name" value="F-box domain"/>
    <property type="match status" value="1"/>
</dbReference>
<dbReference type="Pfam" id="PF00646">
    <property type="entry name" value="F-box"/>
    <property type="match status" value="1"/>
</dbReference>
<dbReference type="PROSITE" id="PS50181">
    <property type="entry name" value="FBOX"/>
    <property type="match status" value="1"/>
</dbReference>
<dbReference type="RefSeq" id="XP_046066704.1">
    <property type="nucleotide sequence ID" value="XM_046214524.1"/>
</dbReference>
<keyword evidence="3" id="KW-1185">Reference proteome</keyword>
<evidence type="ECO:0000313" key="2">
    <source>
        <dbReference type="EMBL" id="KAH8690508.1"/>
    </source>
</evidence>
<gene>
    <name evidence="2" type="ORF">BGW36DRAFT_364084</name>
</gene>
<organism evidence="2 3">
    <name type="scientific">Talaromyces proteolyticus</name>
    <dbReference type="NCBI Taxonomy" id="1131652"/>
    <lineage>
        <taxon>Eukaryota</taxon>
        <taxon>Fungi</taxon>
        <taxon>Dikarya</taxon>
        <taxon>Ascomycota</taxon>
        <taxon>Pezizomycotina</taxon>
        <taxon>Eurotiomycetes</taxon>
        <taxon>Eurotiomycetidae</taxon>
        <taxon>Eurotiales</taxon>
        <taxon>Trichocomaceae</taxon>
        <taxon>Talaromyces</taxon>
        <taxon>Talaromyces sect. Bacilispori</taxon>
    </lineage>
</organism>
<protein>
    <recommendedName>
        <fullName evidence="1">F-box domain-containing protein</fullName>
    </recommendedName>
</protein>
<name>A0AAD4KKD1_9EURO</name>
<dbReference type="EMBL" id="JAJTJA010000013">
    <property type="protein sequence ID" value="KAH8690508.1"/>
    <property type="molecule type" value="Genomic_DNA"/>
</dbReference>
<comment type="caution">
    <text evidence="2">The sequence shown here is derived from an EMBL/GenBank/DDBJ whole genome shotgun (WGS) entry which is preliminary data.</text>
</comment>
<dbReference type="Pfam" id="PF24539">
    <property type="entry name" value="DUF7600"/>
    <property type="match status" value="1"/>
</dbReference>
<evidence type="ECO:0000313" key="3">
    <source>
        <dbReference type="Proteomes" id="UP001201262"/>
    </source>
</evidence>
<sequence length="394" mass="45218">MAYHPQKVPCLRRLEVCKSMPYPLQGSGVNWGHDFGGLVLLDNEDHYPWEDRVFEREGDSEHSISVRVNPKDIPEIEQLLGKPSQIPAFVKLGSTGQVRQRADIFGRLPLEICDMIACLLPTSDVFNLRQVSKVFIPIFSNQQFWASRFKPHADRCWLFELWKVPEPQDWRWLYRRTCDTRISPALRNRKRVWKLIQSLKNIISLCRKDNFEEPVSQDNVLSRRYRGITGDVRQEKSTGSHHDFNEGCRLFNRQYVSICQFISQTSFSTVQVGGTEYVSGIRFVSPEGTAIELGYWSEKKGCSVNIASLRGFNVAVGSRVIQAIQVITDKRHTSQWFGSPTESPITQYLAVYEHIRAVKAGFDVSGKYSLLIPFPSINIHYSDRLGMQNGQPCR</sequence>
<dbReference type="InterPro" id="IPR036047">
    <property type="entry name" value="F-box-like_dom_sf"/>
</dbReference>
<dbReference type="Gene3D" id="1.20.1280.50">
    <property type="match status" value="1"/>
</dbReference>
<dbReference type="AlphaFoldDB" id="A0AAD4KKD1"/>
<dbReference type="InterPro" id="IPR001810">
    <property type="entry name" value="F-box_dom"/>
</dbReference>
<feature type="domain" description="F-box" evidence="1">
    <location>
        <begin position="102"/>
        <end position="148"/>
    </location>
</feature>
<proteinExistence type="predicted"/>
<reference evidence="2" key="1">
    <citation type="submission" date="2021-12" db="EMBL/GenBank/DDBJ databases">
        <title>Convergent genome expansion in fungi linked to evolution of root-endophyte symbiosis.</title>
        <authorList>
            <consortium name="DOE Joint Genome Institute"/>
            <person name="Ke Y.-H."/>
            <person name="Bonito G."/>
            <person name="Liao H.-L."/>
            <person name="Looney B."/>
            <person name="Rojas-Flechas A."/>
            <person name="Nash J."/>
            <person name="Hameed K."/>
            <person name="Schadt C."/>
            <person name="Martin F."/>
            <person name="Crous P.W."/>
            <person name="Miettinen O."/>
            <person name="Magnuson J.K."/>
            <person name="Labbe J."/>
            <person name="Jacobson D."/>
            <person name="Doktycz M.J."/>
            <person name="Veneault-Fourrey C."/>
            <person name="Kuo A."/>
            <person name="Mondo S."/>
            <person name="Calhoun S."/>
            <person name="Riley R."/>
            <person name="Ohm R."/>
            <person name="LaButti K."/>
            <person name="Andreopoulos B."/>
            <person name="Pangilinan J."/>
            <person name="Nolan M."/>
            <person name="Tritt A."/>
            <person name="Clum A."/>
            <person name="Lipzen A."/>
            <person name="Daum C."/>
            <person name="Barry K."/>
            <person name="Grigoriev I.V."/>
            <person name="Vilgalys R."/>
        </authorList>
    </citation>
    <scope>NUCLEOTIDE SEQUENCE</scope>
    <source>
        <strain evidence="2">PMI_201</strain>
    </source>
</reference>
<dbReference type="InterPro" id="IPR056021">
    <property type="entry name" value="DUF7600"/>
</dbReference>
<dbReference type="GeneID" id="70244811"/>
<dbReference type="Proteomes" id="UP001201262">
    <property type="component" value="Unassembled WGS sequence"/>
</dbReference>
<accession>A0AAD4KKD1</accession>
<evidence type="ECO:0000259" key="1">
    <source>
        <dbReference type="PROSITE" id="PS50181"/>
    </source>
</evidence>